<evidence type="ECO:0000313" key="2">
    <source>
        <dbReference type="Proteomes" id="UP000176996"/>
    </source>
</evidence>
<gene>
    <name evidence="1" type="ORF">A3A21_02295</name>
</gene>
<dbReference type="AlphaFoldDB" id="A0A1F6C0C7"/>
<name>A0A1F6C0C7_9BACT</name>
<sequence>MKKATDDGYLLLLKTRKSKSRIYKSFQLTGLEIAELLNDDIHKSLYIKLAKEHNPQALLRLAKDVASRRRVKNKGGYFMKLFHKDMQKKEFHKISNS</sequence>
<dbReference type="STRING" id="1798471.A3A21_02295"/>
<accession>A0A1F6C0C7</accession>
<organism evidence="1 2">
    <name type="scientific">Candidatus Jorgensenbacteria bacterium RIFCSPLOWO2_01_FULL_45_25b</name>
    <dbReference type="NCBI Taxonomy" id="1798471"/>
    <lineage>
        <taxon>Bacteria</taxon>
        <taxon>Candidatus Joergenseniibacteriota</taxon>
    </lineage>
</organism>
<evidence type="ECO:0000313" key="1">
    <source>
        <dbReference type="EMBL" id="OGG42513.1"/>
    </source>
</evidence>
<reference evidence="1 2" key="1">
    <citation type="journal article" date="2016" name="Nat. Commun.">
        <title>Thousands of microbial genomes shed light on interconnected biogeochemical processes in an aquifer system.</title>
        <authorList>
            <person name="Anantharaman K."/>
            <person name="Brown C.T."/>
            <person name="Hug L.A."/>
            <person name="Sharon I."/>
            <person name="Castelle C.J."/>
            <person name="Probst A.J."/>
            <person name="Thomas B.C."/>
            <person name="Singh A."/>
            <person name="Wilkins M.J."/>
            <person name="Karaoz U."/>
            <person name="Brodie E.L."/>
            <person name="Williams K.H."/>
            <person name="Hubbard S.S."/>
            <person name="Banfield J.F."/>
        </authorList>
    </citation>
    <scope>NUCLEOTIDE SEQUENCE [LARGE SCALE GENOMIC DNA]</scope>
</reference>
<proteinExistence type="predicted"/>
<comment type="caution">
    <text evidence="1">The sequence shown here is derived from an EMBL/GenBank/DDBJ whole genome shotgun (WGS) entry which is preliminary data.</text>
</comment>
<dbReference type="Proteomes" id="UP000176996">
    <property type="component" value="Unassembled WGS sequence"/>
</dbReference>
<protein>
    <submittedName>
        <fullName evidence="1">Uncharacterized protein</fullName>
    </submittedName>
</protein>
<dbReference type="EMBL" id="MFKK01000001">
    <property type="protein sequence ID" value="OGG42513.1"/>
    <property type="molecule type" value="Genomic_DNA"/>
</dbReference>